<dbReference type="InterPro" id="IPR053863">
    <property type="entry name" value="Glyoxy/Ble-like_N"/>
</dbReference>
<keyword evidence="2" id="KW-0223">Dioxygenase</keyword>
<name>A0A0J1CKI5_9BURK</name>
<dbReference type="PROSITE" id="PS51819">
    <property type="entry name" value="VOC"/>
    <property type="match status" value="1"/>
</dbReference>
<reference evidence="2 3" key="1">
    <citation type="journal article" date="2015" name="Genome Announc.">
        <title>Draft Genome Sequence of Burkholderia sp. Strain PML1(12), an Ectomycorrhizosphere-Inhabiting Bacterium with Effective Mineral-Weathering Ability.</title>
        <authorList>
            <person name="Uroz S."/>
            <person name="Oger P."/>
        </authorList>
    </citation>
    <scope>NUCLEOTIDE SEQUENCE [LARGE SCALE GENOMIC DNA]</scope>
    <source>
        <strain evidence="3">PML1(12)</strain>
    </source>
</reference>
<gene>
    <name evidence="2" type="ORF">EOS_38635</name>
</gene>
<accession>A0A0J1CKI5</accession>
<organism evidence="2 3">
    <name type="scientific">Caballeronia mineralivorans PML1(12)</name>
    <dbReference type="NCBI Taxonomy" id="908627"/>
    <lineage>
        <taxon>Bacteria</taxon>
        <taxon>Pseudomonadati</taxon>
        <taxon>Pseudomonadota</taxon>
        <taxon>Betaproteobacteria</taxon>
        <taxon>Burkholderiales</taxon>
        <taxon>Burkholderiaceae</taxon>
        <taxon>Caballeronia</taxon>
    </lineage>
</organism>
<dbReference type="Pfam" id="PF22677">
    <property type="entry name" value="Ble-like_N"/>
    <property type="match status" value="1"/>
</dbReference>
<keyword evidence="2" id="KW-0560">Oxidoreductase</keyword>
<dbReference type="EMBL" id="AEJF01000232">
    <property type="protein sequence ID" value="KLU20946.1"/>
    <property type="molecule type" value="Genomic_DNA"/>
</dbReference>
<dbReference type="GO" id="GO:0051213">
    <property type="term" value="F:dioxygenase activity"/>
    <property type="evidence" value="ECO:0007669"/>
    <property type="project" value="UniProtKB-KW"/>
</dbReference>
<dbReference type="SUPFAM" id="SSF54593">
    <property type="entry name" value="Glyoxalase/Bleomycin resistance protein/Dihydroxybiphenyl dioxygenase"/>
    <property type="match status" value="1"/>
</dbReference>
<dbReference type="InterPro" id="IPR037523">
    <property type="entry name" value="VOC_core"/>
</dbReference>
<feature type="domain" description="VOC" evidence="1">
    <location>
        <begin position="3"/>
        <end position="127"/>
    </location>
</feature>
<dbReference type="PATRIC" id="fig|908627.4.peg.8653"/>
<sequence length="135" mass="15034">MHKQIFVNLAVEDLQKSRAFFGELGFSFNPKFSNDQAAGMVISENIYAMLLVKPFFQTFTSKTIIDPKEQVEALTCLSCESRAEVDDIVAKAVRAGGKAPRPPQDYGFMYSHGFDDLDGHTWEFVYMDPNAAGAP</sequence>
<dbReference type="Gene3D" id="3.10.180.10">
    <property type="entry name" value="2,3-Dihydroxybiphenyl 1,2-Dioxygenase, domain 1"/>
    <property type="match status" value="1"/>
</dbReference>
<dbReference type="InterPro" id="IPR029068">
    <property type="entry name" value="Glyas_Bleomycin-R_OHBP_Dase"/>
</dbReference>
<dbReference type="AlphaFoldDB" id="A0A0J1CKI5"/>
<protein>
    <submittedName>
        <fullName evidence="2">Extradiol dioxygenase</fullName>
    </submittedName>
</protein>
<evidence type="ECO:0000259" key="1">
    <source>
        <dbReference type="PROSITE" id="PS51819"/>
    </source>
</evidence>
<dbReference type="OrthoDB" id="4265398at2"/>
<dbReference type="PANTHER" id="PTHR36503">
    <property type="entry name" value="BLR2520 PROTEIN"/>
    <property type="match status" value="1"/>
</dbReference>
<keyword evidence="3" id="KW-1185">Reference proteome</keyword>
<dbReference type="RefSeq" id="WP_047897508.1">
    <property type="nucleotide sequence ID" value="NZ_AEJF01000232.1"/>
</dbReference>
<evidence type="ECO:0000313" key="2">
    <source>
        <dbReference type="EMBL" id="KLU20946.1"/>
    </source>
</evidence>
<evidence type="ECO:0000313" key="3">
    <source>
        <dbReference type="Proteomes" id="UP000035963"/>
    </source>
</evidence>
<proteinExistence type="predicted"/>
<comment type="caution">
    <text evidence="2">The sequence shown here is derived from an EMBL/GenBank/DDBJ whole genome shotgun (WGS) entry which is preliminary data.</text>
</comment>
<dbReference type="PANTHER" id="PTHR36503:SF2">
    <property type="entry name" value="BLR2408 PROTEIN"/>
    <property type="match status" value="1"/>
</dbReference>
<dbReference type="Proteomes" id="UP000035963">
    <property type="component" value="Unassembled WGS sequence"/>
</dbReference>